<dbReference type="Proteomes" id="UP001165060">
    <property type="component" value="Unassembled WGS sequence"/>
</dbReference>
<feature type="transmembrane region" description="Helical" evidence="2">
    <location>
        <begin position="290"/>
        <end position="311"/>
    </location>
</feature>
<keyword evidence="4" id="KW-1185">Reference proteome</keyword>
<proteinExistence type="predicted"/>
<evidence type="ECO:0000313" key="3">
    <source>
        <dbReference type="EMBL" id="GMI24212.1"/>
    </source>
</evidence>
<evidence type="ECO:0000256" key="2">
    <source>
        <dbReference type="SAM" id="Phobius"/>
    </source>
</evidence>
<dbReference type="PANTHER" id="PTHR33876:SF4">
    <property type="entry name" value="CHLOROPLAST PROTEIN FOR GROWTH AND FERTILITY 2"/>
    <property type="match status" value="1"/>
</dbReference>
<evidence type="ECO:0000256" key="1">
    <source>
        <dbReference type="SAM" id="MobiDB-lite"/>
    </source>
</evidence>
<comment type="caution">
    <text evidence="3">The sequence shown here is derived from an EMBL/GenBank/DDBJ whole genome shotgun (WGS) entry which is preliminary data.</text>
</comment>
<feature type="transmembrane region" description="Helical" evidence="2">
    <location>
        <begin position="78"/>
        <end position="99"/>
    </location>
</feature>
<protein>
    <recommendedName>
        <fullName evidence="5">Nickel/cobalt efflux system</fullName>
    </recommendedName>
</protein>
<keyword evidence="2" id="KW-1133">Transmembrane helix</keyword>
<evidence type="ECO:0008006" key="5">
    <source>
        <dbReference type="Google" id="ProtNLM"/>
    </source>
</evidence>
<name>A0ABQ6MDA7_9STRA</name>
<keyword evidence="2" id="KW-0472">Membrane</keyword>
<reference evidence="3 4" key="1">
    <citation type="journal article" date="2023" name="Commun. Biol.">
        <title>Genome analysis of Parmales, the sister group of diatoms, reveals the evolutionary specialization of diatoms from phago-mixotrophs to photoautotrophs.</title>
        <authorList>
            <person name="Ban H."/>
            <person name="Sato S."/>
            <person name="Yoshikawa S."/>
            <person name="Yamada K."/>
            <person name="Nakamura Y."/>
            <person name="Ichinomiya M."/>
            <person name="Sato N."/>
            <person name="Blanc-Mathieu R."/>
            <person name="Endo H."/>
            <person name="Kuwata A."/>
            <person name="Ogata H."/>
        </authorList>
    </citation>
    <scope>NUCLEOTIDE SEQUENCE [LARGE SCALE GENOMIC DNA]</scope>
</reference>
<dbReference type="EMBL" id="BRYB01000157">
    <property type="protein sequence ID" value="GMI24212.1"/>
    <property type="molecule type" value="Genomic_DNA"/>
</dbReference>
<dbReference type="PANTHER" id="PTHR33876">
    <property type="entry name" value="UNNAMED PRODUCT"/>
    <property type="match status" value="1"/>
</dbReference>
<gene>
    <name evidence="3" type="ORF">TeGR_g1991</name>
</gene>
<accession>A0ABQ6MDA7</accession>
<keyword evidence="2" id="KW-0812">Transmembrane</keyword>
<feature type="transmembrane region" description="Helical" evidence="2">
    <location>
        <begin position="248"/>
        <end position="270"/>
    </location>
</feature>
<feature type="region of interest" description="Disordered" evidence="1">
    <location>
        <begin position="173"/>
        <end position="193"/>
    </location>
</feature>
<sequence length="316" mass="32655">MGHSFWDVLGKGCAMGVVHVLTGPDHLSALCTLASNGSCKAFVYGVRWGLGHSTGLLLVAAVLLMGDSSGKFEMSSSVEHFMEACVGLFMVGLGLYGFYSAYRTYEDGELGVADQLFEQAAEDSDEAYDFEPVVAKGGQGTDIEMVKVGAGAGAGVAVEGEREAGEEDCEACAGDETQGHSHDEYAGGAAGDGGDGHSHVPAWCQGALKDSPNANKCVSFGVGIVHGVAGPGGILGVIPAIDLGGGAAVVYLTSFCVMSVLVMAGFAAAWGYTTSRLADTTLLQFRINLFSSSLSVFVGVLWCILIAMGRLDEFFD</sequence>
<dbReference type="InterPro" id="IPR052776">
    <property type="entry name" value="Chloro_ReproSupport/MetalTrans"/>
</dbReference>
<organism evidence="3 4">
    <name type="scientific">Tetraparma gracilis</name>
    <dbReference type="NCBI Taxonomy" id="2962635"/>
    <lineage>
        <taxon>Eukaryota</taxon>
        <taxon>Sar</taxon>
        <taxon>Stramenopiles</taxon>
        <taxon>Ochrophyta</taxon>
        <taxon>Bolidophyceae</taxon>
        <taxon>Parmales</taxon>
        <taxon>Triparmaceae</taxon>
        <taxon>Tetraparma</taxon>
    </lineage>
</organism>
<feature type="transmembrane region" description="Helical" evidence="2">
    <location>
        <begin position="218"/>
        <end position="241"/>
    </location>
</feature>
<evidence type="ECO:0000313" key="4">
    <source>
        <dbReference type="Proteomes" id="UP001165060"/>
    </source>
</evidence>
<feature type="transmembrane region" description="Helical" evidence="2">
    <location>
        <begin position="48"/>
        <end position="66"/>
    </location>
</feature>